<keyword evidence="3" id="KW-0804">Transcription</keyword>
<dbReference type="HOGENOM" id="CLU_066193_1_1_10"/>
<dbReference type="InterPro" id="IPR050204">
    <property type="entry name" value="AraC_XylS_family_regulators"/>
</dbReference>
<proteinExistence type="predicted"/>
<dbReference type="STRING" id="760192.Halhy_5985"/>
<dbReference type="InterPro" id="IPR018060">
    <property type="entry name" value="HTH_AraC"/>
</dbReference>
<evidence type="ECO:0000313" key="5">
    <source>
        <dbReference type="EMBL" id="AEE53808.1"/>
    </source>
</evidence>
<reference key="2">
    <citation type="submission" date="2011-04" db="EMBL/GenBank/DDBJ databases">
        <title>Complete sequence of chromosome of Haliscomenobacter hydrossis DSM 1100.</title>
        <authorList>
            <consortium name="US DOE Joint Genome Institute (JGI-PGF)"/>
            <person name="Lucas S."/>
            <person name="Han J."/>
            <person name="Lapidus A."/>
            <person name="Bruce D."/>
            <person name="Goodwin L."/>
            <person name="Pitluck S."/>
            <person name="Peters L."/>
            <person name="Kyrpides N."/>
            <person name="Mavromatis K."/>
            <person name="Ivanova N."/>
            <person name="Ovchinnikova G."/>
            <person name="Pagani I."/>
            <person name="Daligault H."/>
            <person name="Detter J.C."/>
            <person name="Han C."/>
            <person name="Land M."/>
            <person name="Hauser L."/>
            <person name="Markowitz V."/>
            <person name="Cheng J.-F."/>
            <person name="Hugenholtz P."/>
            <person name="Woyke T."/>
            <person name="Wu D."/>
            <person name="Verbarg S."/>
            <person name="Frueling A."/>
            <person name="Brambilla E."/>
            <person name="Klenk H.-P."/>
            <person name="Eisen J.A."/>
        </authorList>
    </citation>
    <scope>NUCLEOTIDE SEQUENCE</scope>
    <source>
        <strain>DSM 1100</strain>
    </source>
</reference>
<protein>
    <submittedName>
        <fullName evidence="5">Transcriptional regulator, AraC family</fullName>
    </submittedName>
</protein>
<dbReference type="EMBL" id="CP002691">
    <property type="protein sequence ID" value="AEE53808.1"/>
    <property type="molecule type" value="Genomic_DNA"/>
</dbReference>
<dbReference type="KEGG" id="hhy:Halhy_5985"/>
<reference evidence="5 6" key="1">
    <citation type="journal article" date="2011" name="Stand. Genomic Sci.">
        <title>Complete genome sequence of Haliscomenobacter hydrossis type strain (O).</title>
        <authorList>
            <consortium name="US DOE Joint Genome Institute (JGI-PGF)"/>
            <person name="Daligault H."/>
            <person name="Lapidus A."/>
            <person name="Zeytun A."/>
            <person name="Nolan M."/>
            <person name="Lucas S."/>
            <person name="Del Rio T.G."/>
            <person name="Tice H."/>
            <person name="Cheng J.F."/>
            <person name="Tapia R."/>
            <person name="Han C."/>
            <person name="Goodwin L."/>
            <person name="Pitluck S."/>
            <person name="Liolios K."/>
            <person name="Pagani I."/>
            <person name="Ivanova N."/>
            <person name="Huntemann M."/>
            <person name="Mavromatis K."/>
            <person name="Mikhailova N."/>
            <person name="Pati A."/>
            <person name="Chen A."/>
            <person name="Palaniappan K."/>
            <person name="Land M."/>
            <person name="Hauser L."/>
            <person name="Brambilla E.M."/>
            <person name="Rohde M."/>
            <person name="Verbarg S."/>
            <person name="Goker M."/>
            <person name="Bristow J."/>
            <person name="Eisen J.A."/>
            <person name="Markowitz V."/>
            <person name="Hugenholtz P."/>
            <person name="Kyrpides N.C."/>
            <person name="Klenk H.P."/>
            <person name="Woyke T."/>
        </authorList>
    </citation>
    <scope>NUCLEOTIDE SEQUENCE [LARGE SCALE GENOMIC DNA]</scope>
    <source>
        <strain evidence="6">ATCC 27775 / DSM 1100 / LMG 10767 / O</strain>
    </source>
</reference>
<dbReference type="Gene3D" id="1.10.10.60">
    <property type="entry name" value="Homeodomain-like"/>
    <property type="match status" value="1"/>
</dbReference>
<keyword evidence="2" id="KW-0238">DNA-binding</keyword>
<accession>F4L0D5</accession>
<sequence length="286" mass="32250">MVIPFIPHPALAPYVSCYLVKTGVFESETELVFSARGIPMLVFPFKAPSQTTYIYGESGGGYTNPQMDKAALLVATDEYAIAKFVGEINFVMVMLQTTSAYHFLQSNLRGLAGSAIVLEDLDGHHPFKDLQDQLWSVSDPAQAVELIQKALINHLNQRAKPNMGDLSPVMNYMLRQPGQLTVQDLGKKFKCSERWLEKQFAAQTGLSPKAWLRLIRFRTVANYWLSHPEESSMYIVAKFDYTDQSHLIKDFKHFTGNPPTYHFEHFKHAELDFKQNEVGLSGLLGG</sequence>
<evidence type="ECO:0000256" key="3">
    <source>
        <dbReference type="ARBA" id="ARBA00023163"/>
    </source>
</evidence>
<dbReference type="SMART" id="SM00342">
    <property type="entry name" value="HTH_ARAC"/>
    <property type="match status" value="1"/>
</dbReference>
<evidence type="ECO:0000259" key="4">
    <source>
        <dbReference type="PROSITE" id="PS01124"/>
    </source>
</evidence>
<dbReference type="Pfam" id="PF12833">
    <property type="entry name" value="HTH_18"/>
    <property type="match status" value="1"/>
</dbReference>
<dbReference type="GO" id="GO:0043565">
    <property type="term" value="F:sequence-specific DNA binding"/>
    <property type="evidence" value="ECO:0007669"/>
    <property type="project" value="InterPro"/>
</dbReference>
<dbReference type="GO" id="GO:0003700">
    <property type="term" value="F:DNA-binding transcription factor activity"/>
    <property type="evidence" value="ECO:0007669"/>
    <property type="project" value="InterPro"/>
</dbReference>
<dbReference type="OrthoDB" id="635259at2"/>
<organism evidence="5 6">
    <name type="scientific">Haliscomenobacter hydrossis (strain ATCC 27775 / DSM 1100 / LMG 10767 / O)</name>
    <dbReference type="NCBI Taxonomy" id="760192"/>
    <lineage>
        <taxon>Bacteria</taxon>
        <taxon>Pseudomonadati</taxon>
        <taxon>Bacteroidota</taxon>
        <taxon>Saprospiria</taxon>
        <taxon>Saprospirales</taxon>
        <taxon>Haliscomenobacteraceae</taxon>
        <taxon>Haliscomenobacter</taxon>
    </lineage>
</organism>
<dbReference type="Proteomes" id="UP000008461">
    <property type="component" value="Chromosome"/>
</dbReference>
<dbReference type="eggNOG" id="COG2207">
    <property type="taxonomic scope" value="Bacteria"/>
</dbReference>
<gene>
    <name evidence="5" type="ordered locus">Halhy_5985</name>
</gene>
<evidence type="ECO:0000256" key="2">
    <source>
        <dbReference type="ARBA" id="ARBA00023125"/>
    </source>
</evidence>
<evidence type="ECO:0000256" key="1">
    <source>
        <dbReference type="ARBA" id="ARBA00023015"/>
    </source>
</evidence>
<dbReference type="PANTHER" id="PTHR46796">
    <property type="entry name" value="HTH-TYPE TRANSCRIPTIONAL ACTIVATOR RHAS-RELATED"/>
    <property type="match status" value="1"/>
</dbReference>
<keyword evidence="6" id="KW-1185">Reference proteome</keyword>
<keyword evidence="1" id="KW-0805">Transcription regulation</keyword>
<dbReference type="RefSeq" id="WP_013768335.1">
    <property type="nucleotide sequence ID" value="NC_015510.1"/>
</dbReference>
<name>F4L0D5_HALH1</name>
<evidence type="ECO:0000313" key="6">
    <source>
        <dbReference type="Proteomes" id="UP000008461"/>
    </source>
</evidence>
<feature type="domain" description="HTH araC/xylS-type" evidence="4">
    <location>
        <begin position="167"/>
        <end position="265"/>
    </location>
</feature>
<dbReference type="AlphaFoldDB" id="F4L0D5"/>
<dbReference type="PROSITE" id="PS01124">
    <property type="entry name" value="HTH_ARAC_FAMILY_2"/>
    <property type="match status" value="1"/>
</dbReference>